<accession>A0A8E7PGQ6</accession>
<dbReference type="PANTHER" id="PTHR11545">
    <property type="entry name" value="RIBOSOMAL PROTEIN L13"/>
    <property type="match status" value="1"/>
</dbReference>
<dbReference type="PIRSF" id="PIRSF002181">
    <property type="entry name" value="Ribosomal_L13"/>
    <property type="match status" value="1"/>
</dbReference>
<dbReference type="GO" id="GO:0017148">
    <property type="term" value="P:negative regulation of translation"/>
    <property type="evidence" value="ECO:0007669"/>
    <property type="project" value="TreeGrafter"/>
</dbReference>
<reference evidence="3" key="2">
    <citation type="journal article" date="2021" name="Genomics">
        <title>Comparative analysis of mitochondrial genomes of Nirvanini and Evacanthini (Hemiptera: Cicadellidae) reveals an explicit evolutionary relationship.</title>
        <authorList>
            <person name="Du Y."/>
            <person name="Liang Z."/>
            <person name="Dietrich C.H."/>
            <person name="Dai W."/>
        </authorList>
    </citation>
    <scope>NUCLEOTIDE SEQUENCE</scope>
</reference>
<dbReference type="PROSITE" id="PS00783">
    <property type="entry name" value="RIBOSOMAL_L13"/>
    <property type="match status" value="1"/>
</dbReference>
<keyword evidence="2" id="KW-0687">Ribonucleoprotein</keyword>
<dbReference type="InterPro" id="IPR005822">
    <property type="entry name" value="Ribosomal_uL13"/>
</dbReference>
<dbReference type="AlphaFoldDB" id="A0A8E7PGQ6"/>
<organism evidence="3">
    <name type="scientific">Betaphycus gelatinus</name>
    <dbReference type="NCBI Taxonomy" id="1191690"/>
    <lineage>
        <taxon>Eukaryota</taxon>
        <taxon>Rhodophyta</taxon>
        <taxon>Florideophyceae</taxon>
        <taxon>Rhodymeniophycidae</taxon>
        <taxon>Gigartinales</taxon>
        <taxon>Solieriaceae</taxon>
        <taxon>Betaphycus</taxon>
    </lineage>
</organism>
<evidence type="ECO:0000256" key="2">
    <source>
        <dbReference type="RuleBase" id="RU003877"/>
    </source>
</evidence>
<keyword evidence="2 3" id="KW-0689">Ribosomal protein</keyword>
<dbReference type="GO" id="GO:0003729">
    <property type="term" value="F:mRNA binding"/>
    <property type="evidence" value="ECO:0007669"/>
    <property type="project" value="TreeGrafter"/>
</dbReference>
<geneLocation type="plastid" evidence="3"/>
<keyword evidence="3" id="KW-0934">Plastid</keyword>
<name>A0A8E7PGQ6_9FLOR</name>
<evidence type="ECO:0000256" key="1">
    <source>
        <dbReference type="ARBA" id="ARBA00006227"/>
    </source>
</evidence>
<dbReference type="InterPro" id="IPR023563">
    <property type="entry name" value="Ribosomal_uL13_CS"/>
</dbReference>
<dbReference type="GO" id="GO:0003735">
    <property type="term" value="F:structural constituent of ribosome"/>
    <property type="evidence" value="ECO:0007669"/>
    <property type="project" value="InterPro"/>
</dbReference>
<protein>
    <submittedName>
        <fullName evidence="3">50S ribosomal protein L13</fullName>
    </submittedName>
</protein>
<evidence type="ECO:0000313" key="3">
    <source>
        <dbReference type="EMBL" id="QVY57989.1"/>
    </source>
</evidence>
<dbReference type="EMBL" id="MN240356">
    <property type="protein sequence ID" value="QVY57989.1"/>
    <property type="molecule type" value="Genomic_DNA"/>
</dbReference>
<dbReference type="GO" id="GO:0006412">
    <property type="term" value="P:translation"/>
    <property type="evidence" value="ECO:0007669"/>
    <property type="project" value="InterPro"/>
</dbReference>
<dbReference type="PANTHER" id="PTHR11545:SF2">
    <property type="entry name" value="LARGE RIBOSOMAL SUBUNIT PROTEIN UL13M"/>
    <property type="match status" value="1"/>
</dbReference>
<reference evidence="3" key="1">
    <citation type="submission" date="2019-07" db="EMBL/GenBank/DDBJ databases">
        <authorList>
            <person name="Zhang J."/>
            <person name="Liu T."/>
        </authorList>
    </citation>
    <scope>NUCLEOTIDE SEQUENCE</scope>
</reference>
<sequence length="143" mass="16562">MNNTYIQKQIKQPAWYLIDATSKNLGRLSTFISVLLKGKNDIKYTLHVNPKINVIIINAKNINVTGQKKSQKIYKRHSGRPGKLKKESFEQLNKRIPNRIIENSIKGMLPKNSLGKQLFRQLHVYPGNEHPYIAQKPKIIKFN</sequence>
<dbReference type="Pfam" id="PF00572">
    <property type="entry name" value="Ribosomal_L13"/>
    <property type="match status" value="1"/>
</dbReference>
<dbReference type="InterPro" id="IPR005823">
    <property type="entry name" value="Ribosomal_uL13_bac-type"/>
</dbReference>
<dbReference type="NCBIfam" id="TIGR01066">
    <property type="entry name" value="rplM_bact"/>
    <property type="match status" value="1"/>
</dbReference>
<dbReference type="HAMAP" id="MF_01366">
    <property type="entry name" value="Ribosomal_uL13"/>
    <property type="match status" value="1"/>
</dbReference>
<gene>
    <name evidence="3" type="primary">rpl13</name>
</gene>
<dbReference type="GO" id="GO:0022625">
    <property type="term" value="C:cytosolic large ribosomal subunit"/>
    <property type="evidence" value="ECO:0007669"/>
    <property type="project" value="TreeGrafter"/>
</dbReference>
<comment type="similarity">
    <text evidence="1 2">Belongs to the universal ribosomal protein uL13 family.</text>
</comment>
<dbReference type="CDD" id="cd00392">
    <property type="entry name" value="Ribosomal_L13"/>
    <property type="match status" value="1"/>
</dbReference>
<proteinExistence type="inferred from homology"/>